<keyword evidence="3" id="KW-1185">Reference proteome</keyword>
<evidence type="ECO:0000313" key="2">
    <source>
        <dbReference type="EMBL" id="KAG8461511.1"/>
    </source>
</evidence>
<feature type="region of interest" description="Disordered" evidence="1">
    <location>
        <begin position="241"/>
        <end position="285"/>
    </location>
</feature>
<name>A0A8J6C819_DIALT</name>
<dbReference type="PANTHER" id="PTHR48125">
    <property type="entry name" value="LP07818P1"/>
    <property type="match status" value="1"/>
</dbReference>
<evidence type="ECO:0000313" key="3">
    <source>
        <dbReference type="Proteomes" id="UP000751190"/>
    </source>
</evidence>
<dbReference type="EMBL" id="JAGTXO010000025">
    <property type="protein sequence ID" value="KAG8461511.1"/>
    <property type="molecule type" value="Genomic_DNA"/>
</dbReference>
<dbReference type="OrthoDB" id="497965at2759"/>
<protein>
    <submittedName>
        <fullName evidence="2">Uncharacterized protein</fullName>
    </submittedName>
</protein>
<feature type="region of interest" description="Disordered" evidence="1">
    <location>
        <begin position="560"/>
        <end position="579"/>
    </location>
</feature>
<dbReference type="Proteomes" id="UP000751190">
    <property type="component" value="Unassembled WGS sequence"/>
</dbReference>
<comment type="caution">
    <text evidence="2">The sequence shown here is derived from an EMBL/GenBank/DDBJ whole genome shotgun (WGS) entry which is preliminary data.</text>
</comment>
<sequence>MENDVLGLDARAFEARARAIEAAAGKPSVYDVDRANILGYSQGVFRLVLADLERVLPPHVAAVAAAACEAAGVADAYAIRREVVNLKKVLLRLFQAGAREDRSLTQLLTYHHTDLLSADRAAARDLSPEQAHYLALAQEAARFRGAQRAVHDARDQCKAICLMPRHPHAARPSRLQPGALPECLCVSALVRKAEDLALRHEEVMASWVRRFASYAIHAGESAWATQPGPVEAGISRPAARAATAATTADEPAATGGCAAPAPAASSAERMPTVGAPPVRAPPPPLRAPPRACVAAPAAMPPDPGRASGYDVLGAVTARLREAGLPPPICEFVRCVLVARGASKALQMRDALAEYGAALEALGARHNAALELVRAIRPRDASSSPYAARLQMHADYVLAGGCACAAVCADIARALRRVLAVRDCADTMAERAPLFLASEVGSMWFDLDFESPQILLGTTRPLVRAGVRRMVDEVCARGWGPKLRPKSTAGALGEHECAQCGVRLTAAWFDRRVCVRCEWAARERGTCPHCGACGEAGAARGRALAPAEDGGDGAGCVALQPTPPPHSAAPAAAAAPAARSRRARAQAQRQRALPVGTWCAHELRCLQCDEHSCEACGFVRGDGESVESLAAALERRGALHALCVDFDRTLASTKTGGSPLVGAHTLDTELLSALCAAHDKGVRAAVVTRNAHIADIGAFLARHGVPSAVPVLHTRKGVRKSSVMREHGLLPARSRAAPEELAGARAPTLAEPLIRRSHPGAADDDRAAAVADEASARGTTIFVDDTLAELAGDPELSAGAGVLRVLFIRGSKSAQIV</sequence>
<reference evidence="2" key="1">
    <citation type="submission" date="2021-05" db="EMBL/GenBank/DDBJ databases">
        <title>The genome of the haptophyte Pavlova lutheri (Diacronema luteri, Pavlovales) - a model for lipid biosynthesis in eukaryotic algae.</title>
        <authorList>
            <person name="Hulatt C.J."/>
            <person name="Posewitz M.C."/>
        </authorList>
    </citation>
    <scope>NUCLEOTIDE SEQUENCE</scope>
    <source>
        <strain evidence="2">NIVA-4/92</strain>
    </source>
</reference>
<organism evidence="2 3">
    <name type="scientific">Diacronema lutheri</name>
    <name type="common">Unicellular marine alga</name>
    <name type="synonym">Monochrysis lutheri</name>
    <dbReference type="NCBI Taxonomy" id="2081491"/>
    <lineage>
        <taxon>Eukaryota</taxon>
        <taxon>Haptista</taxon>
        <taxon>Haptophyta</taxon>
        <taxon>Pavlovophyceae</taxon>
        <taxon>Pavlovales</taxon>
        <taxon>Pavlovaceae</taxon>
        <taxon>Diacronema</taxon>
    </lineage>
</organism>
<feature type="compositionally biased region" description="Low complexity" evidence="1">
    <location>
        <begin position="241"/>
        <end position="267"/>
    </location>
</feature>
<evidence type="ECO:0000256" key="1">
    <source>
        <dbReference type="SAM" id="MobiDB-lite"/>
    </source>
</evidence>
<feature type="compositionally biased region" description="Low complexity" evidence="1">
    <location>
        <begin position="567"/>
        <end position="577"/>
    </location>
</feature>
<dbReference type="PANTHER" id="PTHR48125:SF12">
    <property type="entry name" value="AT HOOK TRANSCRIPTION FACTOR FAMILY-RELATED"/>
    <property type="match status" value="1"/>
</dbReference>
<proteinExistence type="predicted"/>
<gene>
    <name evidence="2" type="ORF">KFE25_001115</name>
</gene>
<dbReference type="AlphaFoldDB" id="A0A8J6C819"/>
<accession>A0A8J6C819</accession>